<dbReference type="EMBL" id="WXKQ01000054">
    <property type="protein sequence ID" value="NAG22189.1"/>
    <property type="molecule type" value="Genomic_DNA"/>
</dbReference>
<evidence type="ECO:0000313" key="3">
    <source>
        <dbReference type="EMBL" id="MSI72463.1"/>
    </source>
</evidence>
<accession>A0A1L6</accession>
<dbReference type="NCBIfam" id="NF041262">
    <property type="entry name" value="colicin_Z_Cterm"/>
    <property type="match status" value="1"/>
</dbReference>
<dbReference type="AlphaFoldDB" id="A0A1L6"/>
<evidence type="ECO:0000313" key="6">
    <source>
        <dbReference type="Proteomes" id="UP000475070"/>
    </source>
</evidence>
<dbReference type="EMBL" id="WKUE01000173">
    <property type="protein sequence ID" value="MSI72463.1"/>
    <property type="molecule type" value="Genomic_DNA"/>
</dbReference>
<evidence type="ECO:0000313" key="4">
    <source>
        <dbReference type="EMBL" id="NAG22189.1"/>
    </source>
</evidence>
<geneLocation type="plasmid" evidence="1">
    <name>pMG828-3</name>
</geneLocation>
<reference evidence="2" key="3">
    <citation type="submission" date="2020-09" db="EMBL/GenBank/DDBJ databases">
        <title>Emerging polyconal dissemination of OXA-244-producing E. coli in France.</title>
        <authorList>
            <person name="Emeraud C."/>
            <person name="Girlich D."/>
            <person name="Bonnin R.A."/>
            <person name="Jousset A.B."/>
            <person name="Naas T."/>
            <person name="Dortet L."/>
        </authorList>
    </citation>
    <scope>NUCLEOTIDE SEQUENCE</scope>
    <source>
        <strain evidence="2">225E3</strain>
    </source>
</reference>
<keyword evidence="1" id="KW-0614">Plasmid</keyword>
<gene>
    <name evidence="1" type="primary">cja</name>
    <name evidence="3" type="ORF">GKF66_27695</name>
    <name evidence="4" type="ORF">GUC01_24845</name>
    <name evidence="2" type="ORF">IH772_21210</name>
</gene>
<organism evidence="1">
    <name type="scientific">Escherichia coli</name>
    <dbReference type="NCBI Taxonomy" id="562"/>
    <lineage>
        <taxon>Bacteria</taxon>
        <taxon>Pseudomonadati</taxon>
        <taxon>Pseudomonadota</taxon>
        <taxon>Gammaproteobacteria</taxon>
        <taxon>Enterobacterales</taxon>
        <taxon>Enterobacteriaceae</taxon>
        <taxon>Escherichia</taxon>
    </lineage>
</organism>
<reference evidence="1" key="1">
    <citation type="submission" date="2006-09" db="EMBL/GenBank/DDBJ databases">
        <title>Comparative analysis of five indigenous plasmids from a clinical strain of Escherichia coli with biofilm formation ability.</title>
        <authorList>
            <person name="Shu H.-Y."/>
            <person name="Lin G.-H."/>
        </authorList>
    </citation>
    <scope>NUCLEOTIDE SEQUENCE</scope>
    <source>
        <strain evidence="1">MG828</strain>
        <plasmid evidence="1">pMG828-3</plasmid>
    </source>
</reference>
<dbReference type="EMBL" id="JACZOI010000085">
    <property type="protein sequence ID" value="MBE0979771.1"/>
    <property type="molecule type" value="Genomic_DNA"/>
</dbReference>
<dbReference type="Proteomes" id="UP000640866">
    <property type="component" value="Unassembled WGS sequence"/>
</dbReference>
<proteinExistence type="predicted"/>
<protein>
    <submittedName>
        <fullName evidence="1">Cja</fullName>
    </submittedName>
</protein>
<dbReference type="RefSeq" id="WP_000625497.1">
    <property type="nucleotide sequence ID" value="NC_008488.1"/>
</dbReference>
<dbReference type="Proteomes" id="UP000475070">
    <property type="component" value="Unassembled WGS sequence"/>
</dbReference>
<accession>A0A0J3UWS0</accession>
<dbReference type="EMBL" id="DQ995353">
    <property type="protein sequence ID" value="ABJ16459.1"/>
    <property type="molecule type" value="Genomic_DNA"/>
</dbReference>
<sequence length="94" mass="10356">MISQNVWAPPFFFGPWVELENHTGDIAYTVYFDTLSNVPGPFIAFIWYAPNGPRTVNVIGPASYQISCKGAGVDKIKFKSVSGTGQIIHVYTTL</sequence>
<reference evidence="5 6" key="2">
    <citation type="journal article" date="2019" name="Nat. Med.">
        <title>A library of human gut bacterial isolates paired with longitudinal multiomics data enables mechanistic microbiome research.</title>
        <authorList>
            <person name="Poyet M."/>
            <person name="Groussin M."/>
            <person name="Gibbons S.M."/>
            <person name="Avila-Pacheco J."/>
            <person name="Jiang X."/>
            <person name="Kearney S.M."/>
            <person name="Perrotta A.R."/>
            <person name="Berdy B."/>
            <person name="Zhao S."/>
            <person name="Lieberman T.D."/>
            <person name="Swanson P.K."/>
            <person name="Smith M."/>
            <person name="Roesemann S."/>
            <person name="Alexander J.E."/>
            <person name="Rich S.A."/>
            <person name="Livny J."/>
            <person name="Vlamakis H."/>
            <person name="Clish C."/>
            <person name="Bullock K."/>
            <person name="Deik A."/>
            <person name="Scott J."/>
            <person name="Pierce K.A."/>
            <person name="Xavier R.J."/>
            <person name="Alm E.J."/>
        </authorList>
    </citation>
    <scope>NUCLEOTIDE SEQUENCE [LARGE SCALE GENOMIC DNA]</scope>
    <source>
        <strain evidence="4 6">BIOML-A112</strain>
        <strain evidence="3 5">BIOML-A382</strain>
    </source>
</reference>
<evidence type="ECO:0000313" key="1">
    <source>
        <dbReference type="EMBL" id="ABJ16459.1"/>
    </source>
</evidence>
<name>A0A1L6_ECOLX</name>
<dbReference type="PATRIC" id="fig|562.10476.peg.5451"/>
<evidence type="ECO:0000313" key="2">
    <source>
        <dbReference type="EMBL" id="MBE0979771.1"/>
    </source>
</evidence>
<dbReference type="Proteomes" id="UP000438958">
    <property type="component" value="Unassembled WGS sequence"/>
</dbReference>
<evidence type="ECO:0000313" key="5">
    <source>
        <dbReference type="Proteomes" id="UP000438958"/>
    </source>
</evidence>